<evidence type="ECO:0000313" key="1">
    <source>
        <dbReference type="Ensembl" id="ENSFHEP00000008146.1"/>
    </source>
</evidence>
<reference evidence="1" key="1">
    <citation type="submission" date="2025-08" db="UniProtKB">
        <authorList>
            <consortium name="Ensembl"/>
        </authorList>
    </citation>
    <scope>IDENTIFICATION</scope>
</reference>
<reference evidence="1" key="2">
    <citation type="submission" date="2025-09" db="UniProtKB">
        <authorList>
            <consortium name="Ensembl"/>
        </authorList>
    </citation>
    <scope>IDENTIFICATION</scope>
</reference>
<evidence type="ECO:0000313" key="2">
    <source>
        <dbReference type="Proteomes" id="UP000265000"/>
    </source>
</evidence>
<dbReference type="AlphaFoldDB" id="A0A3Q2P6Z4"/>
<proteinExistence type="predicted"/>
<keyword evidence="2" id="KW-1185">Reference proteome</keyword>
<dbReference type="Proteomes" id="UP000265000">
    <property type="component" value="Unplaced"/>
</dbReference>
<organism evidence="1 2">
    <name type="scientific">Fundulus heteroclitus</name>
    <name type="common">Killifish</name>
    <name type="synonym">Mummichog</name>
    <dbReference type="NCBI Taxonomy" id="8078"/>
    <lineage>
        <taxon>Eukaryota</taxon>
        <taxon>Metazoa</taxon>
        <taxon>Chordata</taxon>
        <taxon>Craniata</taxon>
        <taxon>Vertebrata</taxon>
        <taxon>Euteleostomi</taxon>
        <taxon>Actinopterygii</taxon>
        <taxon>Neopterygii</taxon>
        <taxon>Teleostei</taxon>
        <taxon>Neoteleostei</taxon>
        <taxon>Acanthomorphata</taxon>
        <taxon>Ovalentaria</taxon>
        <taxon>Atherinomorphae</taxon>
        <taxon>Cyprinodontiformes</taxon>
        <taxon>Fundulidae</taxon>
        <taxon>Fundulus</taxon>
    </lineage>
</organism>
<accession>A0A3Q2P6Z4</accession>
<sequence length="134" mass="14186">MIRSASNQGLRGCHLPVDRLRLSSGSSWMPSASGSAPPGSQSTIPRLWFVSPGSLCCDASLLVRLSWVAVVRRLASGSSRLGRCAAYPRLWFVSHPPCPASGSVPRDHSPRSPPPTLQLCCPAPPPNSSVALVF</sequence>
<dbReference type="Ensembl" id="ENSFHET00000002620.1">
    <property type="protein sequence ID" value="ENSFHEP00000008146.1"/>
    <property type="gene ID" value="ENSFHEG00000009335.1"/>
</dbReference>
<name>A0A3Q2P6Z4_FUNHE</name>
<protein>
    <submittedName>
        <fullName evidence="1">Uncharacterized protein</fullName>
    </submittedName>
</protein>